<gene>
    <name evidence="1" type="ORF">VVD49_10690</name>
</gene>
<dbReference type="Proteomes" id="UP001331561">
    <property type="component" value="Unassembled WGS sequence"/>
</dbReference>
<reference evidence="1 2" key="1">
    <citation type="submission" date="2024-01" db="EMBL/GenBank/DDBJ databases">
        <title>Uliginosibacterium soil sp. nov.</title>
        <authorList>
            <person name="Lv Y."/>
        </authorList>
    </citation>
    <scope>NUCLEOTIDE SEQUENCE [LARGE SCALE GENOMIC DNA]</scope>
    <source>
        <strain evidence="1 2">H3</strain>
    </source>
</reference>
<name>A0ABU6K4M5_9RHOO</name>
<comment type="caution">
    <text evidence="1">The sequence shown here is derived from an EMBL/GenBank/DDBJ whole genome shotgun (WGS) entry which is preliminary data.</text>
</comment>
<dbReference type="Pfam" id="PF11454">
    <property type="entry name" value="DUF3016"/>
    <property type="match status" value="1"/>
</dbReference>
<sequence length="194" mass="21434">MKAGGMGFGQGLAGFGWRRCFLLAALLGGFVGPAMASDLTLEATPELPVKLRFVQIDKFATSRFDREPAGRRDAMLTELGKYAQQAVAPRLPAGQTLQIDVLDLKRAGSSARNARGTPGGAGDIRVIRETDPPRIDLSFRLLDASGGVVRTETRKLRDMNYLSYGDFGDSDPLRYEKRLLDDWVDRDFPKQKRK</sequence>
<accession>A0ABU6K4M5</accession>
<dbReference type="EMBL" id="JAYXHS010000002">
    <property type="protein sequence ID" value="MEC5386195.1"/>
    <property type="molecule type" value="Genomic_DNA"/>
</dbReference>
<keyword evidence="2" id="KW-1185">Reference proteome</keyword>
<proteinExistence type="predicted"/>
<dbReference type="InterPro" id="IPR021557">
    <property type="entry name" value="DUF3016"/>
</dbReference>
<dbReference type="RefSeq" id="WP_327599169.1">
    <property type="nucleotide sequence ID" value="NZ_JAYXHS010000002.1"/>
</dbReference>
<organism evidence="1 2">
    <name type="scientific">Uliginosibacterium silvisoli</name>
    <dbReference type="NCBI Taxonomy" id="3114758"/>
    <lineage>
        <taxon>Bacteria</taxon>
        <taxon>Pseudomonadati</taxon>
        <taxon>Pseudomonadota</taxon>
        <taxon>Betaproteobacteria</taxon>
        <taxon>Rhodocyclales</taxon>
        <taxon>Zoogloeaceae</taxon>
        <taxon>Uliginosibacterium</taxon>
    </lineage>
</organism>
<evidence type="ECO:0000313" key="2">
    <source>
        <dbReference type="Proteomes" id="UP001331561"/>
    </source>
</evidence>
<evidence type="ECO:0000313" key="1">
    <source>
        <dbReference type="EMBL" id="MEC5386195.1"/>
    </source>
</evidence>
<protein>
    <submittedName>
        <fullName evidence="1">DUF3016 domain-containing protein</fullName>
    </submittedName>
</protein>